<proteinExistence type="predicted"/>
<name>A0ABP1MH91_9EUKA</name>
<gene>
    <name evidence="1" type="ORF">HINF_LOCUS74686</name>
</gene>
<keyword evidence="2" id="KW-1185">Reference proteome</keyword>
<protein>
    <submittedName>
        <fullName evidence="1">Uncharacterized protein</fullName>
    </submittedName>
</protein>
<dbReference type="Proteomes" id="UP001642409">
    <property type="component" value="Unassembled WGS sequence"/>
</dbReference>
<evidence type="ECO:0000313" key="1">
    <source>
        <dbReference type="EMBL" id="CAL6107853.1"/>
    </source>
</evidence>
<sequence>MKPVERLVEVRSNRRANRLSELCKGAKDSSNFQVAGYVRNFSQDSSSDLAPTGRDNDWWKVASGYAPTLKLRIVGIAGLPQGAAAVEYALLVGPSGQAGWARRIQPQVELRCATGAHEKKRRVLIQTAGRWPQKSEASKECVTTHLPNQYARKMDRAAASDLHSTGTPCQVERGGAGVEAFS</sequence>
<evidence type="ECO:0000313" key="2">
    <source>
        <dbReference type="Proteomes" id="UP001642409"/>
    </source>
</evidence>
<reference evidence="1 2" key="1">
    <citation type="submission" date="2024-07" db="EMBL/GenBank/DDBJ databases">
        <authorList>
            <person name="Akdeniz Z."/>
        </authorList>
    </citation>
    <scope>NUCLEOTIDE SEQUENCE [LARGE SCALE GENOMIC DNA]</scope>
</reference>
<dbReference type="EMBL" id="CAXDID020000642">
    <property type="protein sequence ID" value="CAL6107853.1"/>
    <property type="molecule type" value="Genomic_DNA"/>
</dbReference>
<comment type="caution">
    <text evidence="1">The sequence shown here is derived from an EMBL/GenBank/DDBJ whole genome shotgun (WGS) entry which is preliminary data.</text>
</comment>
<accession>A0ABP1MH91</accession>
<organism evidence="1 2">
    <name type="scientific">Hexamita inflata</name>
    <dbReference type="NCBI Taxonomy" id="28002"/>
    <lineage>
        <taxon>Eukaryota</taxon>
        <taxon>Metamonada</taxon>
        <taxon>Diplomonadida</taxon>
        <taxon>Hexamitidae</taxon>
        <taxon>Hexamitinae</taxon>
        <taxon>Hexamita</taxon>
    </lineage>
</organism>